<keyword evidence="2" id="KW-1185">Reference proteome</keyword>
<evidence type="ECO:0000313" key="1">
    <source>
        <dbReference type="EMBL" id="EDN91749.1"/>
    </source>
</evidence>
<reference evidence="2" key="1">
    <citation type="journal article" date="2011" name="PLoS Genet.">
        <title>Genomic analysis of the necrotrophic fungal pathogens Sclerotinia sclerotiorum and Botrytis cinerea.</title>
        <authorList>
            <person name="Amselem J."/>
            <person name="Cuomo C.A."/>
            <person name="van Kan J.A."/>
            <person name="Viaud M."/>
            <person name="Benito E.P."/>
            <person name="Couloux A."/>
            <person name="Coutinho P.M."/>
            <person name="de Vries R.P."/>
            <person name="Dyer P.S."/>
            <person name="Fillinger S."/>
            <person name="Fournier E."/>
            <person name="Gout L."/>
            <person name="Hahn M."/>
            <person name="Kohn L."/>
            <person name="Lapalu N."/>
            <person name="Plummer K.M."/>
            <person name="Pradier J.M."/>
            <person name="Quevillon E."/>
            <person name="Sharon A."/>
            <person name="Simon A."/>
            <person name="ten Have A."/>
            <person name="Tudzynski B."/>
            <person name="Tudzynski P."/>
            <person name="Wincker P."/>
            <person name="Andrew M."/>
            <person name="Anthouard V."/>
            <person name="Beever R.E."/>
            <person name="Beffa R."/>
            <person name="Benoit I."/>
            <person name="Bouzid O."/>
            <person name="Brault B."/>
            <person name="Chen Z."/>
            <person name="Choquer M."/>
            <person name="Collemare J."/>
            <person name="Cotton P."/>
            <person name="Danchin E.G."/>
            <person name="Da Silva C."/>
            <person name="Gautier A."/>
            <person name="Giraud C."/>
            <person name="Giraud T."/>
            <person name="Gonzalez C."/>
            <person name="Grossetete S."/>
            <person name="Guldener U."/>
            <person name="Henrissat B."/>
            <person name="Howlett B.J."/>
            <person name="Kodira C."/>
            <person name="Kretschmer M."/>
            <person name="Lappartient A."/>
            <person name="Leroch M."/>
            <person name="Levis C."/>
            <person name="Mauceli E."/>
            <person name="Neuveglise C."/>
            <person name="Oeser B."/>
            <person name="Pearson M."/>
            <person name="Poulain J."/>
            <person name="Poussereau N."/>
            <person name="Quesneville H."/>
            <person name="Rascle C."/>
            <person name="Schumacher J."/>
            <person name="Segurens B."/>
            <person name="Sexton A."/>
            <person name="Silva E."/>
            <person name="Sirven C."/>
            <person name="Soanes D.M."/>
            <person name="Talbot N.J."/>
            <person name="Templeton M."/>
            <person name="Yandava C."/>
            <person name="Yarden O."/>
            <person name="Zeng Q."/>
            <person name="Rollins J.A."/>
            <person name="Lebrun M.H."/>
            <person name="Dickman M."/>
        </authorList>
    </citation>
    <scope>NUCLEOTIDE SEQUENCE [LARGE SCALE GENOMIC DNA]</scope>
    <source>
        <strain evidence="2">ATCC 18683 / 1980 / Ss-1</strain>
    </source>
</reference>
<protein>
    <submittedName>
        <fullName evidence="1">Uncharacterized protein</fullName>
    </submittedName>
</protein>
<dbReference type="KEGG" id="ssl:SS1G_07609"/>
<accession>A7EQK7</accession>
<name>A7EQK7_SCLS1</name>
<evidence type="ECO:0000313" key="2">
    <source>
        <dbReference type="Proteomes" id="UP000001312"/>
    </source>
</evidence>
<dbReference type="AlphaFoldDB" id="A7EQK7"/>
<dbReference type="InParanoid" id="A7EQK7"/>
<dbReference type="Proteomes" id="UP000001312">
    <property type="component" value="Unassembled WGS sequence"/>
</dbReference>
<organism evidence="1 2">
    <name type="scientific">Sclerotinia sclerotiorum (strain ATCC 18683 / 1980 / Ss-1)</name>
    <name type="common">White mold</name>
    <name type="synonym">Whetzelinia sclerotiorum</name>
    <dbReference type="NCBI Taxonomy" id="665079"/>
    <lineage>
        <taxon>Eukaryota</taxon>
        <taxon>Fungi</taxon>
        <taxon>Dikarya</taxon>
        <taxon>Ascomycota</taxon>
        <taxon>Pezizomycotina</taxon>
        <taxon>Leotiomycetes</taxon>
        <taxon>Helotiales</taxon>
        <taxon>Sclerotiniaceae</taxon>
        <taxon>Sclerotinia</taxon>
    </lineage>
</organism>
<sequence length="48" mass="5562">MVYHRGYMRHLTLVKIEIQVAPSRFGENDAVRPREEFLLSSLAVYTPA</sequence>
<gene>
    <name evidence="1" type="ORF">SS1G_07609</name>
</gene>
<dbReference type="GeneID" id="5487204"/>
<proteinExistence type="predicted"/>
<dbReference type="RefSeq" id="XP_001590985.1">
    <property type="nucleotide sequence ID" value="XM_001590935.1"/>
</dbReference>
<dbReference type="EMBL" id="CH476630">
    <property type="protein sequence ID" value="EDN91749.1"/>
    <property type="molecule type" value="Genomic_DNA"/>
</dbReference>